<name>A0A6J4RJP2_9ACTN</name>
<feature type="compositionally biased region" description="Basic and acidic residues" evidence="1">
    <location>
        <begin position="255"/>
        <end position="267"/>
    </location>
</feature>
<accession>A0A6J4RJP2</accession>
<dbReference type="EC" id="2.4.1.129" evidence="2"/>
<reference evidence="2" key="1">
    <citation type="submission" date="2020-02" db="EMBL/GenBank/DDBJ databases">
        <authorList>
            <person name="Meier V. D."/>
        </authorList>
    </citation>
    <scope>NUCLEOTIDE SEQUENCE</scope>
    <source>
        <strain evidence="2">AVDCRST_MAG67</strain>
    </source>
</reference>
<feature type="non-terminal residue" evidence="2">
    <location>
        <position position="1"/>
    </location>
</feature>
<feature type="compositionally biased region" description="Basic residues" evidence="1">
    <location>
        <begin position="277"/>
        <end position="295"/>
    </location>
</feature>
<dbReference type="AlphaFoldDB" id="A0A6J4RJP2"/>
<feature type="non-terminal residue" evidence="2">
    <location>
        <position position="480"/>
    </location>
</feature>
<feature type="compositionally biased region" description="Low complexity" evidence="1">
    <location>
        <begin position="144"/>
        <end position="153"/>
    </location>
</feature>
<dbReference type="EMBL" id="CADCVQ010000017">
    <property type="protein sequence ID" value="CAA9474408.1"/>
    <property type="molecule type" value="Genomic_DNA"/>
</dbReference>
<feature type="compositionally biased region" description="Low complexity" evidence="1">
    <location>
        <begin position="372"/>
        <end position="386"/>
    </location>
</feature>
<evidence type="ECO:0000256" key="1">
    <source>
        <dbReference type="SAM" id="MobiDB-lite"/>
    </source>
</evidence>
<feature type="compositionally biased region" description="Low complexity" evidence="1">
    <location>
        <begin position="35"/>
        <end position="47"/>
    </location>
</feature>
<feature type="compositionally biased region" description="Low complexity" evidence="1">
    <location>
        <begin position="60"/>
        <end position="77"/>
    </location>
</feature>
<feature type="region of interest" description="Disordered" evidence="1">
    <location>
        <begin position="255"/>
        <end position="480"/>
    </location>
</feature>
<feature type="compositionally biased region" description="Basic residues" evidence="1">
    <location>
        <begin position="322"/>
        <end position="334"/>
    </location>
</feature>
<keyword evidence="2" id="KW-0328">Glycosyltransferase</keyword>
<keyword evidence="2" id="KW-0132">Cell division</keyword>
<organism evidence="2">
    <name type="scientific">uncultured Solirubrobacteraceae bacterium</name>
    <dbReference type="NCBI Taxonomy" id="1162706"/>
    <lineage>
        <taxon>Bacteria</taxon>
        <taxon>Bacillati</taxon>
        <taxon>Actinomycetota</taxon>
        <taxon>Thermoleophilia</taxon>
        <taxon>Solirubrobacterales</taxon>
        <taxon>Solirubrobacteraceae</taxon>
        <taxon>environmental samples</taxon>
    </lineage>
</organism>
<feature type="compositionally biased region" description="Basic and acidic residues" evidence="1">
    <location>
        <begin position="446"/>
        <end position="459"/>
    </location>
</feature>
<dbReference type="GO" id="GO:0051301">
    <property type="term" value="P:cell division"/>
    <property type="evidence" value="ECO:0007669"/>
    <property type="project" value="UniProtKB-KW"/>
</dbReference>
<feature type="compositionally biased region" description="Basic and acidic residues" evidence="1">
    <location>
        <begin position="111"/>
        <end position="130"/>
    </location>
</feature>
<feature type="compositionally biased region" description="Basic and acidic residues" evidence="1">
    <location>
        <begin position="301"/>
        <end position="321"/>
    </location>
</feature>
<feature type="region of interest" description="Disordered" evidence="1">
    <location>
        <begin position="89"/>
        <end position="234"/>
    </location>
</feature>
<keyword evidence="2" id="KW-0131">Cell cycle</keyword>
<feature type="region of interest" description="Disordered" evidence="1">
    <location>
        <begin position="1"/>
        <end position="77"/>
    </location>
</feature>
<evidence type="ECO:0000313" key="2">
    <source>
        <dbReference type="EMBL" id="CAA9474408.1"/>
    </source>
</evidence>
<gene>
    <name evidence="2" type="ORF">AVDCRST_MAG67-420</name>
</gene>
<feature type="compositionally biased region" description="Basic residues" evidence="1">
    <location>
        <begin position="401"/>
        <end position="427"/>
    </location>
</feature>
<proteinExistence type="predicted"/>
<protein>
    <submittedName>
        <fullName evidence="2">Cell division protein FtsI [Peptidoglycan synthetase]</fullName>
        <ecNumber evidence="2">2.4.1.129</ecNumber>
    </submittedName>
</protein>
<dbReference type="GO" id="GO:0016757">
    <property type="term" value="F:glycosyltransferase activity"/>
    <property type="evidence" value="ECO:0007669"/>
    <property type="project" value="UniProtKB-KW"/>
</dbReference>
<feature type="compositionally biased region" description="Basic and acidic residues" evidence="1">
    <location>
        <begin position="156"/>
        <end position="166"/>
    </location>
</feature>
<keyword evidence="2" id="KW-0808">Transferase</keyword>
<sequence length="480" mass="54180">ERADPQALRARPRALRRAGRDDELQQRHQRRGVPRQRAQQAPADRAGTGQARRDPRARRLAAGAFGQGRGRALPAPLSRRRAALLARAGLRLRADDRPRGPGALAQRRARGREGRDHVDRVRPQRRAQDRRQRRHEPRPRSAADRAAGAGRQARLGRRDRARDRQGPRHGQHAGLRSQCPARRQGLQPPQPREELAAVQPRDAGGLRAGLDDEGRDRRRGARQRQVHAAVDRAGQVADHRLGRAAEELLQRAVRRDRADDGADELRQHGLGAGCRGSRQRPHAGLHGALRLRRRPAAGLPRRADAPQRRVRRQEGRADLRRLAPRRHRPRRHRPGAPARDAAADGDGRRDRRQRRHADEAADRQPHRRQGRAHGAADQARGAAARHVGQVRRPAHPDDGRRRARGNRHRGGARRHRGRRQDRYRRAEHRAPHQPAVVRRAGAALAAEDRDRRDARERDRRPGRRRRGADRQAGHAGAAAM</sequence>